<sequence length="387" mass="43422">MNNFIYENSTKVFFGRGCVKEFLRCLVKEYDTIMMAYGQGSVKKNGIYDEVLRILMMEQKNVVEFPGIMPNPTYGKVLEGVRLVKEKQVQMIGIGGGSVMDCCKAISLTARYEGDAWQNFWERKGIVDFEPVPVGVIVTTAGTGSECNGAAVITNERTRVKTGYDYPACNPKFALMDPVYTFSVPREQMISGAFDSLSHVMETYFSEPDEDNVSDEIAEALMESIIRNLRAAVRDPGDYTARSNLLWNSTLSENRLLKLGKKCDFTCHLMEHQIGAYTNCNHGCGVAVLHPTYYRHICRDGLHKFARFARNVWKIPEAGKSSEELAMAGIDALEGFIREIGLPGTLEELGVKDEAMRKKIAESCHVSLGGYRRLTQEEILDIFRECS</sequence>
<dbReference type="InterPro" id="IPR044731">
    <property type="entry name" value="BDH-like"/>
</dbReference>
<dbReference type="SUPFAM" id="SSF56796">
    <property type="entry name" value="Dehydroquinate synthase-like"/>
    <property type="match status" value="1"/>
</dbReference>
<gene>
    <name evidence="4" type="ORF">IAA45_09975</name>
</gene>
<dbReference type="GO" id="GO:0046872">
    <property type="term" value="F:metal ion binding"/>
    <property type="evidence" value="ECO:0007669"/>
    <property type="project" value="InterPro"/>
</dbReference>
<evidence type="ECO:0000313" key="4">
    <source>
        <dbReference type="EMBL" id="HIX60025.1"/>
    </source>
</evidence>
<organism evidence="4 5">
    <name type="scientific">Candidatus Blautia gallistercoris</name>
    <dbReference type="NCBI Taxonomy" id="2838490"/>
    <lineage>
        <taxon>Bacteria</taxon>
        <taxon>Bacillati</taxon>
        <taxon>Bacillota</taxon>
        <taxon>Clostridia</taxon>
        <taxon>Lachnospirales</taxon>
        <taxon>Lachnospiraceae</taxon>
        <taxon>Blautia</taxon>
    </lineage>
</organism>
<name>A0A9D2B3Q9_9FIRM</name>
<keyword evidence="1" id="KW-0560">Oxidoreductase</keyword>
<dbReference type="GO" id="GO:1990362">
    <property type="term" value="F:butanol dehydrogenase (NAD+) activity"/>
    <property type="evidence" value="ECO:0007669"/>
    <property type="project" value="InterPro"/>
</dbReference>
<evidence type="ECO:0000259" key="2">
    <source>
        <dbReference type="Pfam" id="PF00465"/>
    </source>
</evidence>
<comment type="caution">
    <text evidence="4">The sequence shown here is derived from an EMBL/GenBank/DDBJ whole genome shotgun (WGS) entry which is preliminary data.</text>
</comment>
<protein>
    <submittedName>
        <fullName evidence="4">Iron-containing alcohol dehydrogenase</fullName>
    </submittedName>
</protein>
<dbReference type="InterPro" id="IPR001670">
    <property type="entry name" value="ADH_Fe/GldA"/>
</dbReference>
<reference evidence="4" key="1">
    <citation type="journal article" date="2021" name="PeerJ">
        <title>Extensive microbial diversity within the chicken gut microbiome revealed by metagenomics and culture.</title>
        <authorList>
            <person name="Gilroy R."/>
            <person name="Ravi A."/>
            <person name="Getino M."/>
            <person name="Pursley I."/>
            <person name="Horton D.L."/>
            <person name="Alikhan N.F."/>
            <person name="Baker D."/>
            <person name="Gharbi K."/>
            <person name="Hall N."/>
            <person name="Watson M."/>
            <person name="Adriaenssens E.M."/>
            <person name="Foster-Nyarko E."/>
            <person name="Jarju S."/>
            <person name="Secka A."/>
            <person name="Antonio M."/>
            <person name="Oren A."/>
            <person name="Chaudhuri R.R."/>
            <person name="La Ragione R."/>
            <person name="Hildebrand F."/>
            <person name="Pallen M.J."/>
        </authorList>
    </citation>
    <scope>NUCLEOTIDE SEQUENCE</scope>
    <source>
        <strain evidence="4">ChiSjej1B19-8411</strain>
    </source>
</reference>
<dbReference type="FunFam" id="3.40.50.1970:FF:000003">
    <property type="entry name" value="Alcohol dehydrogenase, iron-containing"/>
    <property type="match status" value="1"/>
</dbReference>
<dbReference type="Pfam" id="PF00465">
    <property type="entry name" value="Fe-ADH"/>
    <property type="match status" value="1"/>
</dbReference>
<proteinExistence type="predicted"/>
<dbReference type="GO" id="GO:0008106">
    <property type="term" value="F:alcohol dehydrogenase (NADP+) activity"/>
    <property type="evidence" value="ECO:0007669"/>
    <property type="project" value="TreeGrafter"/>
</dbReference>
<dbReference type="EMBL" id="DXEX01000210">
    <property type="protein sequence ID" value="HIX60025.1"/>
    <property type="molecule type" value="Genomic_DNA"/>
</dbReference>
<dbReference type="AlphaFoldDB" id="A0A9D2B3Q9"/>
<dbReference type="PANTHER" id="PTHR43633">
    <property type="entry name" value="ALCOHOL DEHYDROGENASE YQHD"/>
    <property type="match status" value="1"/>
</dbReference>
<dbReference type="Proteomes" id="UP000886817">
    <property type="component" value="Unassembled WGS sequence"/>
</dbReference>
<dbReference type="GO" id="GO:1990002">
    <property type="term" value="F:methylglyoxal reductase (NADPH) (acetol producing) activity"/>
    <property type="evidence" value="ECO:0007669"/>
    <property type="project" value="TreeGrafter"/>
</dbReference>
<feature type="domain" description="Alcohol dehydrogenase iron-type/glycerol dehydrogenase GldA" evidence="2">
    <location>
        <begin position="10"/>
        <end position="178"/>
    </location>
</feature>
<evidence type="ECO:0000259" key="3">
    <source>
        <dbReference type="Pfam" id="PF25137"/>
    </source>
</evidence>
<dbReference type="CDD" id="cd08187">
    <property type="entry name" value="BDH"/>
    <property type="match status" value="1"/>
</dbReference>
<evidence type="ECO:0000256" key="1">
    <source>
        <dbReference type="ARBA" id="ARBA00023002"/>
    </source>
</evidence>
<dbReference type="PANTHER" id="PTHR43633:SF1">
    <property type="entry name" value="ALCOHOL DEHYDROGENASE YQHD"/>
    <property type="match status" value="1"/>
</dbReference>
<dbReference type="Gene3D" id="3.40.50.1970">
    <property type="match status" value="1"/>
</dbReference>
<feature type="domain" description="Fe-containing alcohol dehydrogenase-like C-terminal" evidence="3">
    <location>
        <begin position="190"/>
        <end position="385"/>
    </location>
</feature>
<dbReference type="GO" id="GO:0005829">
    <property type="term" value="C:cytosol"/>
    <property type="evidence" value="ECO:0007669"/>
    <property type="project" value="TreeGrafter"/>
</dbReference>
<dbReference type="InterPro" id="IPR056798">
    <property type="entry name" value="ADH_Fe_C"/>
</dbReference>
<reference evidence="4" key="2">
    <citation type="submission" date="2021-04" db="EMBL/GenBank/DDBJ databases">
        <authorList>
            <person name="Gilroy R."/>
        </authorList>
    </citation>
    <scope>NUCLEOTIDE SEQUENCE</scope>
    <source>
        <strain evidence="4">ChiSjej1B19-8411</strain>
    </source>
</reference>
<dbReference type="Pfam" id="PF25137">
    <property type="entry name" value="ADH_Fe_C"/>
    <property type="match status" value="1"/>
</dbReference>
<dbReference type="Gene3D" id="1.20.1090.10">
    <property type="entry name" value="Dehydroquinate synthase-like - alpha domain"/>
    <property type="match status" value="1"/>
</dbReference>
<evidence type="ECO:0000313" key="5">
    <source>
        <dbReference type="Proteomes" id="UP000886817"/>
    </source>
</evidence>
<accession>A0A9D2B3Q9</accession>